<gene>
    <name evidence="1" type="ORF">AWT59_2247</name>
</gene>
<sequence length="54" mass="6136">MCCIGRQPARDGAGDQRAALFLELGYELFFLRQQRVDLRGLGIEETNDGLLFFD</sequence>
<dbReference type="AlphaFoldDB" id="A0A139BRL4"/>
<evidence type="ECO:0000313" key="2">
    <source>
        <dbReference type="Proteomes" id="UP000070578"/>
    </source>
</evidence>
<comment type="caution">
    <text evidence="1">The sequence shown here is derived from an EMBL/GenBank/DDBJ whole genome shotgun (WGS) entry which is preliminary data.</text>
</comment>
<protein>
    <submittedName>
        <fullName evidence="1">Uncharacterized protein</fullName>
    </submittedName>
</protein>
<dbReference type="EMBL" id="LSLI01000064">
    <property type="protein sequence ID" value="KXS31646.1"/>
    <property type="molecule type" value="Genomic_DNA"/>
</dbReference>
<organism evidence="1 2">
    <name type="scientific">Candidatus Gallionella acididurans</name>
    <dbReference type="NCBI Taxonomy" id="1796491"/>
    <lineage>
        <taxon>Bacteria</taxon>
        <taxon>Pseudomonadati</taxon>
        <taxon>Pseudomonadota</taxon>
        <taxon>Betaproteobacteria</taxon>
        <taxon>Nitrosomonadales</taxon>
        <taxon>Gallionellaceae</taxon>
        <taxon>Gallionella</taxon>
    </lineage>
</organism>
<proteinExistence type="predicted"/>
<reference evidence="1 2" key="2">
    <citation type="submission" date="2016-03" db="EMBL/GenBank/DDBJ databases">
        <title>New uncultured bacterium of the family Gallionellaceae from acid mine drainage: description and reconstruction of genome based on metagenomic analysis of microbial community.</title>
        <authorList>
            <person name="Kadnikov V."/>
            <person name="Ivasenko D."/>
            <person name="Beletsky A."/>
            <person name="Mardanov A."/>
            <person name="Danilova E."/>
            <person name="Pimenov N."/>
            <person name="Karnachuk O."/>
            <person name="Ravin N."/>
        </authorList>
    </citation>
    <scope>NUCLEOTIDE SEQUENCE [LARGE SCALE GENOMIC DNA]</scope>
    <source>
        <strain evidence="1">ShG14-8</strain>
    </source>
</reference>
<name>A0A139BRL4_9PROT</name>
<accession>A0A139BRL4</accession>
<reference evidence="1 2" key="1">
    <citation type="submission" date="2016-02" db="EMBL/GenBank/DDBJ databases">
        <authorList>
            <person name="Wen L."/>
            <person name="He K."/>
            <person name="Yang H."/>
        </authorList>
    </citation>
    <scope>NUCLEOTIDE SEQUENCE [LARGE SCALE GENOMIC DNA]</scope>
    <source>
        <strain evidence="1">ShG14-8</strain>
    </source>
</reference>
<dbReference type="Proteomes" id="UP000070578">
    <property type="component" value="Unassembled WGS sequence"/>
</dbReference>
<evidence type="ECO:0000313" key="1">
    <source>
        <dbReference type="EMBL" id="KXS31646.1"/>
    </source>
</evidence>